<dbReference type="Proteomes" id="UP001259832">
    <property type="component" value="Unassembled WGS sequence"/>
</dbReference>
<organism evidence="1 2">
    <name type="scientific">Phytophthora citrophthora</name>
    <dbReference type="NCBI Taxonomy" id="4793"/>
    <lineage>
        <taxon>Eukaryota</taxon>
        <taxon>Sar</taxon>
        <taxon>Stramenopiles</taxon>
        <taxon>Oomycota</taxon>
        <taxon>Peronosporomycetes</taxon>
        <taxon>Peronosporales</taxon>
        <taxon>Peronosporaceae</taxon>
        <taxon>Phytophthora</taxon>
    </lineage>
</organism>
<name>A0AAD9FZD0_9STRA</name>
<comment type="caution">
    <text evidence="1">The sequence shown here is derived from an EMBL/GenBank/DDBJ whole genome shotgun (WGS) entry which is preliminary data.</text>
</comment>
<keyword evidence="2" id="KW-1185">Reference proteome</keyword>
<sequence length="123" mass="13278">MTNESSDSCVREVEVPETPRQLLGDAFKQVEIDAEILFQSVEGPSAIDETFLGQTTAWIDDCVVVKGGQSPLSPSDPCDVEKSIPLFSPQDRAMESCAQGPLLLKRSITLAECGHSAKKAKLL</sequence>
<proteinExistence type="predicted"/>
<accession>A0AAD9FZD0</accession>
<protein>
    <submittedName>
        <fullName evidence="1">Uncharacterized protein</fullName>
    </submittedName>
</protein>
<evidence type="ECO:0000313" key="1">
    <source>
        <dbReference type="EMBL" id="KAK1929073.1"/>
    </source>
</evidence>
<reference evidence="1" key="1">
    <citation type="submission" date="2023-08" db="EMBL/GenBank/DDBJ databases">
        <title>Reference Genome Resource for the Citrus Pathogen Phytophthora citrophthora.</title>
        <authorList>
            <person name="Moller H."/>
            <person name="Coetzee B."/>
            <person name="Rose L.J."/>
            <person name="Van Niekerk J.M."/>
        </authorList>
    </citation>
    <scope>NUCLEOTIDE SEQUENCE</scope>
    <source>
        <strain evidence="1">STE-U-9442</strain>
    </source>
</reference>
<dbReference type="AlphaFoldDB" id="A0AAD9FZD0"/>
<gene>
    <name evidence="1" type="ORF">P3T76_015366</name>
</gene>
<dbReference type="EMBL" id="JASMQC010000052">
    <property type="protein sequence ID" value="KAK1929073.1"/>
    <property type="molecule type" value="Genomic_DNA"/>
</dbReference>
<evidence type="ECO:0000313" key="2">
    <source>
        <dbReference type="Proteomes" id="UP001259832"/>
    </source>
</evidence>